<protein>
    <recommendedName>
        <fullName evidence="6">RING-type domain-containing protein</fullName>
    </recommendedName>
</protein>
<keyword evidence="8" id="KW-1185">Reference proteome</keyword>
<sequence length="444" mass="48624">MGLDEHLFDSAASKHGLHVLKQFQCSVCLDVVEEPVITRCSHLFCKSCLKGDKCPTCRSEPADVSDLREASPALYRILGGLSLRCPNSTPPPPPIPVRPYVADTATTISSSTLPTPVAVPDFSSRREQQQQRKFDAGANGGVSKRNKGGGEEKNAPASASESFRELGSDSCLSDEGEGEDELETHRQRQQGGRQDGCGVGEDGEVQCTWRGVYADLHKHMTEVCPKRTVICQICGAKVCAVDMDAHNASEASSHLAIMQERLASCARIEDLGDRIGQLEAKLERYVKHKHPDVWTFTIENASKLFSDTGGGNQDFNLPKFAIGGPQVVEGFYVNVELKEPDCDMGIFLFPPPEIRLKAEYSFFLGPGQRASRFTTPSISKEFDPLPEGEVVGTGKGKLRNREQLLNLCTADDALIIGVEFKSLRILKTMNQQNKEITIGEELIQ</sequence>
<evidence type="ECO:0000313" key="7">
    <source>
        <dbReference type="EMBL" id="CEM14029.1"/>
    </source>
</evidence>
<dbReference type="VEuPathDB" id="CryptoDB:Vbra_15635"/>
<dbReference type="InterPro" id="IPR001841">
    <property type="entry name" value="Znf_RING"/>
</dbReference>
<keyword evidence="2 4" id="KW-0863">Zinc-finger</keyword>
<dbReference type="GO" id="GO:0008270">
    <property type="term" value="F:zinc ion binding"/>
    <property type="evidence" value="ECO:0007669"/>
    <property type="project" value="UniProtKB-KW"/>
</dbReference>
<dbReference type="Gene3D" id="3.30.40.10">
    <property type="entry name" value="Zinc/RING finger domain, C3HC4 (zinc finger)"/>
    <property type="match status" value="2"/>
</dbReference>
<evidence type="ECO:0000259" key="6">
    <source>
        <dbReference type="PROSITE" id="PS50089"/>
    </source>
</evidence>
<evidence type="ECO:0000256" key="2">
    <source>
        <dbReference type="ARBA" id="ARBA00022771"/>
    </source>
</evidence>
<organism evidence="7 8">
    <name type="scientific">Vitrella brassicaformis (strain CCMP3155)</name>
    <dbReference type="NCBI Taxonomy" id="1169540"/>
    <lineage>
        <taxon>Eukaryota</taxon>
        <taxon>Sar</taxon>
        <taxon>Alveolata</taxon>
        <taxon>Colpodellida</taxon>
        <taxon>Vitrellaceae</taxon>
        <taxon>Vitrella</taxon>
    </lineage>
</organism>
<dbReference type="PROSITE" id="PS00518">
    <property type="entry name" value="ZF_RING_1"/>
    <property type="match status" value="1"/>
</dbReference>
<dbReference type="Proteomes" id="UP000041254">
    <property type="component" value="Unassembled WGS sequence"/>
</dbReference>
<evidence type="ECO:0000256" key="4">
    <source>
        <dbReference type="PROSITE-ProRule" id="PRU00175"/>
    </source>
</evidence>
<gene>
    <name evidence="7" type="ORF">Vbra_15635</name>
</gene>
<dbReference type="SMART" id="SM00184">
    <property type="entry name" value="RING"/>
    <property type="match status" value="1"/>
</dbReference>
<feature type="region of interest" description="Disordered" evidence="5">
    <location>
        <begin position="111"/>
        <end position="199"/>
    </location>
</feature>
<dbReference type="InterPro" id="IPR013083">
    <property type="entry name" value="Znf_RING/FYVE/PHD"/>
</dbReference>
<reference evidence="7 8" key="1">
    <citation type="submission" date="2014-11" db="EMBL/GenBank/DDBJ databases">
        <authorList>
            <person name="Zhu J."/>
            <person name="Qi W."/>
            <person name="Song R."/>
        </authorList>
    </citation>
    <scope>NUCLEOTIDE SEQUENCE [LARGE SCALE GENOMIC DNA]</scope>
</reference>
<proteinExistence type="predicted"/>
<dbReference type="OrthoDB" id="422968at2759"/>
<dbReference type="PROSITE" id="PS50089">
    <property type="entry name" value="ZF_RING_2"/>
    <property type="match status" value="1"/>
</dbReference>
<dbReference type="AlphaFoldDB" id="A0A0G4FKD6"/>
<dbReference type="InterPro" id="IPR017907">
    <property type="entry name" value="Znf_RING_CS"/>
</dbReference>
<feature type="compositionally biased region" description="Basic and acidic residues" evidence="5">
    <location>
        <begin position="123"/>
        <end position="135"/>
    </location>
</feature>
<accession>A0A0G4FKD6</accession>
<dbReference type="InParanoid" id="A0A0G4FKD6"/>
<dbReference type="PANTHER" id="PTHR10131:SF94">
    <property type="entry name" value="TNF RECEPTOR-ASSOCIATED FACTOR 4"/>
    <property type="match status" value="1"/>
</dbReference>
<name>A0A0G4FKD6_VITBC</name>
<evidence type="ECO:0000256" key="5">
    <source>
        <dbReference type="SAM" id="MobiDB-lite"/>
    </source>
</evidence>
<dbReference type="PANTHER" id="PTHR10131">
    <property type="entry name" value="TNF RECEPTOR ASSOCIATED FACTOR"/>
    <property type="match status" value="1"/>
</dbReference>
<evidence type="ECO:0000256" key="3">
    <source>
        <dbReference type="ARBA" id="ARBA00022833"/>
    </source>
</evidence>
<dbReference type="SUPFAM" id="SSF57850">
    <property type="entry name" value="RING/U-box"/>
    <property type="match status" value="1"/>
</dbReference>
<dbReference type="Pfam" id="PF13923">
    <property type="entry name" value="zf-C3HC4_2"/>
    <property type="match status" value="1"/>
</dbReference>
<feature type="compositionally biased region" description="Acidic residues" evidence="5">
    <location>
        <begin position="172"/>
        <end position="182"/>
    </location>
</feature>
<feature type="domain" description="RING-type" evidence="6">
    <location>
        <begin position="25"/>
        <end position="58"/>
    </location>
</feature>
<keyword evidence="1" id="KW-0479">Metal-binding</keyword>
<keyword evidence="3" id="KW-0862">Zinc</keyword>
<dbReference type="EMBL" id="CDMY01000451">
    <property type="protein sequence ID" value="CEM14029.1"/>
    <property type="molecule type" value="Genomic_DNA"/>
</dbReference>
<evidence type="ECO:0000313" key="8">
    <source>
        <dbReference type="Proteomes" id="UP000041254"/>
    </source>
</evidence>
<evidence type="ECO:0000256" key="1">
    <source>
        <dbReference type="ARBA" id="ARBA00022723"/>
    </source>
</evidence>